<dbReference type="AlphaFoldDB" id="A0A3E4QQB6"/>
<evidence type="ECO:0000256" key="5">
    <source>
        <dbReference type="ARBA" id="ARBA00023136"/>
    </source>
</evidence>
<dbReference type="GO" id="GO:0022857">
    <property type="term" value="F:transmembrane transporter activity"/>
    <property type="evidence" value="ECO:0007669"/>
    <property type="project" value="InterPro"/>
</dbReference>
<feature type="transmembrane region" description="Helical" evidence="6">
    <location>
        <begin position="50"/>
        <end position="75"/>
    </location>
</feature>
<feature type="transmembrane region" description="Helical" evidence="6">
    <location>
        <begin position="178"/>
        <end position="196"/>
    </location>
</feature>
<dbReference type="RefSeq" id="WP_117680040.1">
    <property type="nucleotide sequence ID" value="NZ_JAQCWE010000001.1"/>
</dbReference>
<feature type="transmembrane region" description="Helical" evidence="6">
    <location>
        <begin position="363"/>
        <end position="381"/>
    </location>
</feature>
<keyword evidence="4 6" id="KW-1133">Transmembrane helix</keyword>
<dbReference type="EMBL" id="QSRJ01000010">
    <property type="protein sequence ID" value="RGL08438.1"/>
    <property type="molecule type" value="Genomic_DNA"/>
</dbReference>
<keyword evidence="2" id="KW-1003">Cell membrane</keyword>
<evidence type="ECO:0000256" key="3">
    <source>
        <dbReference type="ARBA" id="ARBA00022692"/>
    </source>
</evidence>
<feature type="transmembrane region" description="Helical" evidence="6">
    <location>
        <begin position="96"/>
        <end position="120"/>
    </location>
</feature>
<dbReference type="Proteomes" id="UP000260943">
    <property type="component" value="Unassembled WGS sequence"/>
</dbReference>
<evidence type="ECO:0000256" key="4">
    <source>
        <dbReference type="ARBA" id="ARBA00022989"/>
    </source>
</evidence>
<feature type="transmembrane region" description="Helical" evidence="6">
    <location>
        <begin position="267"/>
        <end position="293"/>
    </location>
</feature>
<keyword evidence="3 6" id="KW-0812">Transmembrane</keyword>
<evidence type="ECO:0000313" key="8">
    <source>
        <dbReference type="Proteomes" id="UP000260943"/>
    </source>
</evidence>
<dbReference type="PANTHER" id="PTHR42770">
    <property type="entry name" value="AMINO ACID TRANSPORTER-RELATED"/>
    <property type="match status" value="1"/>
</dbReference>
<feature type="transmembrane region" description="Helical" evidence="6">
    <location>
        <begin position="228"/>
        <end position="246"/>
    </location>
</feature>
<protein>
    <submittedName>
        <fullName evidence="7">APC family permease</fullName>
    </submittedName>
</protein>
<feature type="transmembrane region" description="Helical" evidence="6">
    <location>
        <begin position="146"/>
        <end position="166"/>
    </location>
</feature>
<reference evidence="7 8" key="1">
    <citation type="submission" date="2018-08" db="EMBL/GenBank/DDBJ databases">
        <title>A genome reference for cultivated species of the human gut microbiota.</title>
        <authorList>
            <person name="Zou Y."/>
            <person name="Xue W."/>
            <person name="Luo G."/>
        </authorList>
    </citation>
    <scope>NUCLEOTIDE SEQUENCE [LARGE SCALE GENOMIC DNA]</scope>
    <source>
        <strain evidence="7 8">TF08-14</strain>
    </source>
</reference>
<evidence type="ECO:0000313" key="7">
    <source>
        <dbReference type="EMBL" id="RGL08438.1"/>
    </source>
</evidence>
<feature type="transmembrane region" description="Helical" evidence="6">
    <location>
        <begin position="429"/>
        <end position="450"/>
    </location>
</feature>
<sequence>MADTTADQGGMKKTLSLWNFFTIGFGAIIGTGWVLQVGDWMVVGGGPVPAMIAFLIGAIFLVPIGAVFGELTAAIPISGGIVEYVDRTFGRVPSYITGWFLALGNGILCPWEAIAISTLLSDMFGTIPGLEWLRAFELYEILGAKVYLFPTLISLGFAAYVIFLNFRGASSAAKLQAFLTKALLCGMLLAMGISIFTGSPANALADGKVFFQVSGAGGGVAATGADNIFGGILSVLLLTPFFYAGFDTIPQQAEEAAEGLNWNKFGKIISLALLASGGFYMVCIYSFGTILPWQTFVESPVPALACLKDINFIFYLIMLCIATLGPMGPMNSFYGATSRIMLAMGRKGQLPEKFAEVDPKSGAPKLACIVLAAITLVGPFMGKNMLIPLTKVSALAFIFSCTMVALACFKMRFSEPDLPRPYKVPGGKFGIALAIAAGLIIIALIVLPITAESLDLTGWIIVLGWLALGLVLMFITNARAKAKA</sequence>
<comment type="caution">
    <text evidence="7">The sequence shown here is derived from an EMBL/GenBank/DDBJ whole genome shotgun (WGS) entry which is preliminary data.</text>
</comment>
<feature type="transmembrane region" description="Helical" evidence="6">
    <location>
        <begin position="17"/>
        <end position="38"/>
    </location>
</feature>
<organism evidence="7 8">
    <name type="scientific">Collinsella tanakaei</name>
    <dbReference type="NCBI Taxonomy" id="626935"/>
    <lineage>
        <taxon>Bacteria</taxon>
        <taxon>Bacillati</taxon>
        <taxon>Actinomycetota</taxon>
        <taxon>Coriobacteriia</taxon>
        <taxon>Coriobacteriales</taxon>
        <taxon>Coriobacteriaceae</taxon>
        <taxon>Collinsella</taxon>
    </lineage>
</organism>
<proteinExistence type="predicted"/>
<feature type="transmembrane region" description="Helical" evidence="6">
    <location>
        <begin position="387"/>
        <end position="409"/>
    </location>
</feature>
<dbReference type="InterPro" id="IPR002293">
    <property type="entry name" value="AA/rel_permease1"/>
</dbReference>
<dbReference type="PIRSF" id="PIRSF006060">
    <property type="entry name" value="AA_transporter"/>
    <property type="match status" value="1"/>
</dbReference>
<feature type="transmembrane region" description="Helical" evidence="6">
    <location>
        <begin position="313"/>
        <end position="342"/>
    </location>
</feature>
<evidence type="ECO:0000256" key="1">
    <source>
        <dbReference type="ARBA" id="ARBA00004651"/>
    </source>
</evidence>
<name>A0A3E4QQB6_9ACTN</name>
<feature type="transmembrane region" description="Helical" evidence="6">
    <location>
        <begin position="456"/>
        <end position="475"/>
    </location>
</feature>
<accession>A0A3E4QQB6</accession>
<gene>
    <name evidence="7" type="ORF">DXC81_08685</name>
</gene>
<comment type="subcellular location">
    <subcellularLocation>
        <location evidence="1">Cell membrane</location>
        <topology evidence="1">Multi-pass membrane protein</topology>
    </subcellularLocation>
</comment>
<dbReference type="GO" id="GO:0005886">
    <property type="term" value="C:plasma membrane"/>
    <property type="evidence" value="ECO:0007669"/>
    <property type="project" value="UniProtKB-SubCell"/>
</dbReference>
<evidence type="ECO:0000256" key="6">
    <source>
        <dbReference type="SAM" id="Phobius"/>
    </source>
</evidence>
<dbReference type="InterPro" id="IPR050367">
    <property type="entry name" value="APC_superfamily"/>
</dbReference>
<dbReference type="Gene3D" id="1.20.1740.10">
    <property type="entry name" value="Amino acid/polyamine transporter I"/>
    <property type="match status" value="1"/>
</dbReference>
<evidence type="ECO:0000256" key="2">
    <source>
        <dbReference type="ARBA" id="ARBA00022475"/>
    </source>
</evidence>
<dbReference type="PANTHER" id="PTHR42770:SF7">
    <property type="entry name" value="MEMBRANE PROTEIN"/>
    <property type="match status" value="1"/>
</dbReference>
<dbReference type="Pfam" id="PF13520">
    <property type="entry name" value="AA_permease_2"/>
    <property type="match status" value="1"/>
</dbReference>
<keyword evidence="5 6" id="KW-0472">Membrane</keyword>